<dbReference type="GO" id="GO:0016020">
    <property type="term" value="C:membrane"/>
    <property type="evidence" value="ECO:0007669"/>
    <property type="project" value="UniProtKB-SubCell"/>
</dbReference>
<dbReference type="AlphaFoldDB" id="A0A1C3MWY0"/>
<dbReference type="Pfam" id="PF13564">
    <property type="entry name" value="DoxX_2"/>
    <property type="match status" value="1"/>
</dbReference>
<keyword evidence="2 5" id="KW-0812">Transmembrane</keyword>
<evidence type="ECO:0000313" key="6">
    <source>
        <dbReference type="EMBL" id="SBV24821.1"/>
    </source>
</evidence>
<evidence type="ECO:0000256" key="1">
    <source>
        <dbReference type="ARBA" id="ARBA00004141"/>
    </source>
</evidence>
<evidence type="ECO:0000256" key="4">
    <source>
        <dbReference type="ARBA" id="ARBA00023136"/>
    </source>
</evidence>
<comment type="subcellular location">
    <subcellularLocation>
        <location evidence="1">Membrane</location>
        <topology evidence="1">Multi-pass membrane protein</topology>
    </subcellularLocation>
</comment>
<keyword evidence="3 5" id="KW-1133">Transmembrane helix</keyword>
<evidence type="ECO:0000256" key="5">
    <source>
        <dbReference type="SAM" id="Phobius"/>
    </source>
</evidence>
<feature type="transmembrane region" description="Helical" evidence="5">
    <location>
        <begin position="6"/>
        <end position="26"/>
    </location>
</feature>
<evidence type="ECO:0000256" key="3">
    <source>
        <dbReference type="ARBA" id="ARBA00022989"/>
    </source>
</evidence>
<dbReference type="InterPro" id="IPR032808">
    <property type="entry name" value="DoxX"/>
</dbReference>
<keyword evidence="4 5" id="KW-0472">Membrane</keyword>
<evidence type="ECO:0000256" key="2">
    <source>
        <dbReference type="ARBA" id="ARBA00022692"/>
    </source>
</evidence>
<dbReference type="Proteomes" id="UP000199393">
    <property type="component" value="Chromosome I"/>
</dbReference>
<organism evidence="6 7">
    <name type="scientific">Micromonospora krabiensis</name>
    <dbReference type="NCBI Taxonomy" id="307121"/>
    <lineage>
        <taxon>Bacteria</taxon>
        <taxon>Bacillati</taxon>
        <taxon>Actinomycetota</taxon>
        <taxon>Actinomycetes</taxon>
        <taxon>Micromonosporales</taxon>
        <taxon>Micromonosporaceae</taxon>
        <taxon>Micromonospora</taxon>
    </lineage>
</organism>
<name>A0A1C3MWY0_9ACTN</name>
<evidence type="ECO:0000313" key="7">
    <source>
        <dbReference type="Proteomes" id="UP000199393"/>
    </source>
</evidence>
<feature type="transmembrane region" description="Helical" evidence="5">
    <location>
        <begin position="73"/>
        <end position="92"/>
    </location>
</feature>
<sequence>MNLALWIATGLLAAVSLTGGTTKMFVPKQKLAALRGGEWTRQASVGFIRTIGVLELLAAVGLILPAVLDIAPFMVALTAACWVLLMLGAAIIHVRLNQFTLVMVNVGYLALASFIAWGRFILEPLTGS</sequence>
<protein>
    <submittedName>
        <fullName evidence="6">DoxX-like family protein</fullName>
    </submittedName>
</protein>
<proteinExistence type="predicted"/>
<dbReference type="RefSeq" id="WP_091587743.1">
    <property type="nucleotide sequence ID" value="NZ_JBHRWG010000002.1"/>
</dbReference>
<gene>
    <name evidence="6" type="ORF">GA0070620_0262</name>
</gene>
<feature type="transmembrane region" description="Helical" evidence="5">
    <location>
        <begin position="47"/>
        <end position="67"/>
    </location>
</feature>
<dbReference type="OrthoDB" id="3790625at2"/>
<dbReference type="EMBL" id="LT598496">
    <property type="protein sequence ID" value="SBV24821.1"/>
    <property type="molecule type" value="Genomic_DNA"/>
</dbReference>
<reference evidence="7" key="1">
    <citation type="submission" date="2016-06" db="EMBL/GenBank/DDBJ databases">
        <authorList>
            <person name="Varghese N."/>
        </authorList>
    </citation>
    <scope>NUCLEOTIDE SEQUENCE [LARGE SCALE GENOMIC DNA]</scope>
    <source>
        <strain evidence="7">DSM 45344</strain>
    </source>
</reference>
<keyword evidence="7" id="KW-1185">Reference proteome</keyword>
<feature type="transmembrane region" description="Helical" evidence="5">
    <location>
        <begin position="99"/>
        <end position="122"/>
    </location>
</feature>
<accession>A0A1C3MWY0</accession>